<evidence type="ECO:0000313" key="2">
    <source>
        <dbReference type="Proteomes" id="UP000595814"/>
    </source>
</evidence>
<proteinExistence type="predicted"/>
<name>A0AC61NGC9_9FIRM</name>
<evidence type="ECO:0000313" key="1">
    <source>
        <dbReference type="EMBL" id="QQK08978.1"/>
    </source>
</evidence>
<organism evidence="1 2">
    <name type="scientific">Miniphocaeibacter halophilus</name>
    <dbReference type="NCBI Taxonomy" id="2931922"/>
    <lineage>
        <taxon>Bacteria</taxon>
        <taxon>Bacillati</taxon>
        <taxon>Bacillota</taxon>
        <taxon>Tissierellia</taxon>
        <taxon>Tissierellales</taxon>
        <taxon>Peptoniphilaceae</taxon>
        <taxon>Miniphocaeibacter</taxon>
    </lineage>
</organism>
<dbReference type="Proteomes" id="UP000595814">
    <property type="component" value="Chromosome"/>
</dbReference>
<keyword evidence="2" id="KW-1185">Reference proteome</keyword>
<accession>A0AC61NGC9</accession>
<reference evidence="1 2" key="1">
    <citation type="journal article" date="2022" name="Int. J. Syst. Evol. Microbiol.">
        <title>Miniphocaeibacter halophilus sp. nov., an ammonium-tolerant acetate-producing bacterium isolated from a biogas system.</title>
        <authorList>
            <person name="Schnurer A."/>
            <person name="Singh A."/>
            <person name="Bi S."/>
            <person name="Qiao W."/>
            <person name="Westerholm M."/>
        </authorList>
    </citation>
    <scope>NUCLEOTIDE SEQUENCE [LARGE SCALE GENOMIC DNA]</scope>
    <source>
        <strain evidence="1 2">AMB_01</strain>
    </source>
</reference>
<dbReference type="EMBL" id="CP066744">
    <property type="protein sequence ID" value="QQK08978.1"/>
    <property type="molecule type" value="Genomic_DNA"/>
</dbReference>
<sequence length="360" mass="39747">MNNKKNFLKFKVLGIFLSLVLILTSCSSPAEKETNSTDVSQKQEVTIETRKITNVDGTEYEIPEEITGVAPTIGAFAHITAMLGGSEKLVATIPNLSDLFKTVWPKTNPDGYDTSNIEDIIASGAQITYGPNYTEEQMQQLEAANIVTLKVNAFSNVEEMKNIVTLIGDILGDDAPEKAKEFNEYYDNNISFVKEKTKDLKEEEKIKVLNLRTSGGNYTTVNGKDISAEYAKAAGGIFVSDSYEGVSGEMTVNAEQILEWNPDVIFTMGAESGETIKNDPALASVEAVKNEQVFVEPSGTYPWSVRSAEGALMPLFLGKIMYPDIFEDLSIEDETKKFYDEIYGYKLSEEEVETIMAGEK</sequence>
<gene>
    <name evidence="1" type="ORF">JFY71_05420</name>
</gene>
<protein>
    <submittedName>
        <fullName evidence="1">ABC transporter substrate-binding protein</fullName>
    </submittedName>
</protein>